<sequence>MDFLLPTLIYITLGLWLTTALVEQLADVFRLVHYAGRHVSNVKGITVWLGGHQVSVGSLIQTVCRRVGMSDNVVGQINWDRTIDRALKGEQPPLVPIFPWHFADFLEHDPPLIDLSVDDIPQLSGGKDEDATFIPPSPAEPSPAPVPNNGMCGRRNLSAPTLERYSVNNTLNHYIGLTPTKKASTSSKKYEEVVEKRNEVPPPIPPISASTSPVSNGAPARTENYHENAVQSNGRLTNNNIFQYP</sequence>
<name>A0A915EMD4_9BILA</name>
<protein>
    <submittedName>
        <fullName evidence="3">Uncharacterized protein</fullName>
    </submittedName>
</protein>
<proteinExistence type="predicted"/>
<dbReference type="AlphaFoldDB" id="A0A915EMD4"/>
<feature type="region of interest" description="Disordered" evidence="1">
    <location>
        <begin position="194"/>
        <end position="245"/>
    </location>
</feature>
<evidence type="ECO:0000313" key="2">
    <source>
        <dbReference type="Proteomes" id="UP000887574"/>
    </source>
</evidence>
<reference evidence="3" key="1">
    <citation type="submission" date="2022-11" db="UniProtKB">
        <authorList>
            <consortium name="WormBaseParasite"/>
        </authorList>
    </citation>
    <scope>IDENTIFICATION</scope>
</reference>
<dbReference type="WBParaSite" id="jg7400">
    <property type="protein sequence ID" value="jg7400"/>
    <property type="gene ID" value="jg7400"/>
</dbReference>
<organism evidence="2 3">
    <name type="scientific">Ditylenchus dipsaci</name>
    <dbReference type="NCBI Taxonomy" id="166011"/>
    <lineage>
        <taxon>Eukaryota</taxon>
        <taxon>Metazoa</taxon>
        <taxon>Ecdysozoa</taxon>
        <taxon>Nematoda</taxon>
        <taxon>Chromadorea</taxon>
        <taxon>Rhabditida</taxon>
        <taxon>Tylenchina</taxon>
        <taxon>Tylenchomorpha</taxon>
        <taxon>Sphaerularioidea</taxon>
        <taxon>Anguinidae</taxon>
        <taxon>Anguininae</taxon>
        <taxon>Ditylenchus</taxon>
    </lineage>
</organism>
<keyword evidence="2" id="KW-1185">Reference proteome</keyword>
<evidence type="ECO:0000313" key="3">
    <source>
        <dbReference type="WBParaSite" id="jg7400"/>
    </source>
</evidence>
<accession>A0A915EMD4</accession>
<feature type="compositionally biased region" description="Polar residues" evidence="1">
    <location>
        <begin position="229"/>
        <end position="245"/>
    </location>
</feature>
<feature type="compositionally biased region" description="Pro residues" evidence="1">
    <location>
        <begin position="135"/>
        <end position="146"/>
    </location>
</feature>
<evidence type="ECO:0000256" key="1">
    <source>
        <dbReference type="SAM" id="MobiDB-lite"/>
    </source>
</evidence>
<dbReference type="Proteomes" id="UP000887574">
    <property type="component" value="Unplaced"/>
</dbReference>
<feature type="region of interest" description="Disordered" evidence="1">
    <location>
        <begin position="126"/>
        <end position="155"/>
    </location>
</feature>